<dbReference type="OrthoDB" id="284878at2"/>
<dbReference type="InterPro" id="IPR043519">
    <property type="entry name" value="NT_sf"/>
</dbReference>
<reference evidence="1 2" key="1">
    <citation type="journal article" date="2015" name="Proc. Natl. Acad. Sci. U.S.A.">
        <title>Expanded metabolic versatility of ubiquitous nitrite-oxidizing bacteria from the genus Nitrospira.</title>
        <authorList>
            <person name="Koch H."/>
            <person name="Lucker S."/>
            <person name="Albertsen M."/>
            <person name="Kitzinger K."/>
            <person name="Herbold C."/>
            <person name="Spieck E."/>
            <person name="Nielsen P.H."/>
            <person name="Wagner M."/>
            <person name="Daims H."/>
        </authorList>
    </citation>
    <scope>NUCLEOTIDE SEQUENCE [LARGE SCALE GENOMIC DNA]</scope>
    <source>
        <strain evidence="1 2">NSP M-1</strain>
    </source>
</reference>
<protein>
    <recommendedName>
        <fullName evidence="3">Nucleotidyltransferase</fullName>
    </recommendedName>
</protein>
<dbReference type="KEGG" id="nmv:NITMOv2_2522"/>
<sequence length="163" mass="17650">MTDFEGLIRVLVEGQVEFILVGGAAATAHGSSRLTTDLDVVYGRSKQNLDRLASCLAPHHPYLRGAPEGLPFQFDARTLRSGLNFTLITDLGALDLLGEIPGGGRYEDLLPHTIELDLFGVSCRCVTLSRLIDVKRAAGRPKDFDALAELEAIREEQDSGGTQ</sequence>
<evidence type="ECO:0008006" key="3">
    <source>
        <dbReference type="Google" id="ProtNLM"/>
    </source>
</evidence>
<dbReference type="SUPFAM" id="SSF81301">
    <property type="entry name" value="Nucleotidyltransferase"/>
    <property type="match status" value="1"/>
</dbReference>
<evidence type="ECO:0000313" key="2">
    <source>
        <dbReference type="Proteomes" id="UP000069205"/>
    </source>
</evidence>
<evidence type="ECO:0000313" key="1">
    <source>
        <dbReference type="EMBL" id="ALA58935.1"/>
    </source>
</evidence>
<dbReference type="AlphaFoldDB" id="A0A0K2GDB0"/>
<dbReference type="RefSeq" id="WP_053380027.1">
    <property type="nucleotide sequence ID" value="NZ_CP011801.1"/>
</dbReference>
<dbReference type="EMBL" id="CP011801">
    <property type="protein sequence ID" value="ALA58935.1"/>
    <property type="molecule type" value="Genomic_DNA"/>
</dbReference>
<accession>A0A0K2GDB0</accession>
<proteinExistence type="predicted"/>
<dbReference type="Proteomes" id="UP000069205">
    <property type="component" value="Chromosome"/>
</dbReference>
<organism evidence="1 2">
    <name type="scientific">Nitrospira moscoviensis</name>
    <dbReference type="NCBI Taxonomy" id="42253"/>
    <lineage>
        <taxon>Bacteria</taxon>
        <taxon>Pseudomonadati</taxon>
        <taxon>Nitrospirota</taxon>
        <taxon>Nitrospiria</taxon>
        <taxon>Nitrospirales</taxon>
        <taxon>Nitrospiraceae</taxon>
        <taxon>Nitrospira</taxon>
    </lineage>
</organism>
<dbReference type="STRING" id="42253.NITMOv2_2522"/>
<keyword evidence="2" id="KW-1185">Reference proteome</keyword>
<gene>
    <name evidence="1" type="ORF">NITMOv2_2522</name>
</gene>
<dbReference type="Gene3D" id="3.30.460.40">
    <property type="match status" value="1"/>
</dbReference>
<dbReference type="PATRIC" id="fig|42253.5.peg.2486"/>
<name>A0A0K2GDB0_NITMO</name>